<reference evidence="1" key="1">
    <citation type="submission" date="2012-09" db="EMBL/GenBank/DDBJ databases">
        <authorList>
            <person name="Martin A.A."/>
        </authorList>
    </citation>
    <scope>NUCLEOTIDE SEQUENCE</scope>
</reference>
<dbReference type="InterPro" id="IPR036691">
    <property type="entry name" value="Endo/exonu/phosph_ase_sf"/>
</dbReference>
<name>A0A0K0CTY9_ANGCA</name>
<sequence>MISMLRISTDFSHMRDLKPDQWKLPGSRRTMATTCTYNVRTLTSELSIEDLLMQAKMARYDVIGLAETRQRHPFNAVYHTGQEPFLGTCDSRGVGGVGILVNTSLSMYIGWATWAWRSSTEKTIHSSRSSLEISMPRLHLEERLRNVTMGPTN</sequence>
<dbReference type="Proteomes" id="UP000035642">
    <property type="component" value="Unassembled WGS sequence"/>
</dbReference>
<reference evidence="2" key="2">
    <citation type="submission" date="2017-02" db="UniProtKB">
        <authorList>
            <consortium name="WormBaseParasite"/>
        </authorList>
    </citation>
    <scope>IDENTIFICATION</scope>
</reference>
<proteinExistence type="predicted"/>
<dbReference type="Gene3D" id="3.60.10.10">
    <property type="entry name" value="Endonuclease/exonuclease/phosphatase"/>
    <property type="match status" value="1"/>
</dbReference>
<dbReference type="SUPFAM" id="SSF56219">
    <property type="entry name" value="DNase I-like"/>
    <property type="match status" value="1"/>
</dbReference>
<keyword evidence="1" id="KW-1185">Reference proteome</keyword>
<organism evidence="1 2">
    <name type="scientific">Angiostrongylus cantonensis</name>
    <name type="common">Rat lungworm</name>
    <dbReference type="NCBI Taxonomy" id="6313"/>
    <lineage>
        <taxon>Eukaryota</taxon>
        <taxon>Metazoa</taxon>
        <taxon>Ecdysozoa</taxon>
        <taxon>Nematoda</taxon>
        <taxon>Chromadorea</taxon>
        <taxon>Rhabditida</taxon>
        <taxon>Rhabditina</taxon>
        <taxon>Rhabditomorpha</taxon>
        <taxon>Strongyloidea</taxon>
        <taxon>Metastrongylidae</taxon>
        <taxon>Angiostrongylus</taxon>
    </lineage>
</organism>
<evidence type="ECO:0000313" key="2">
    <source>
        <dbReference type="WBParaSite" id="ACAC_0000060801-mRNA-1"/>
    </source>
</evidence>
<protein>
    <submittedName>
        <fullName evidence="2">Endo/exonuclease/phosphatase domain-containing protein</fullName>
    </submittedName>
</protein>
<accession>A0A0K0CTY9</accession>
<dbReference type="WBParaSite" id="ACAC_0000060801-mRNA-1">
    <property type="protein sequence ID" value="ACAC_0000060801-mRNA-1"/>
    <property type="gene ID" value="ACAC_0000060801"/>
</dbReference>
<evidence type="ECO:0000313" key="1">
    <source>
        <dbReference type="Proteomes" id="UP000035642"/>
    </source>
</evidence>
<dbReference type="AlphaFoldDB" id="A0A0K0CTY9"/>